<feature type="transmembrane region" description="Helical" evidence="5">
    <location>
        <begin position="12"/>
        <end position="31"/>
    </location>
</feature>
<dbReference type="EMBL" id="JAUHPV010000003">
    <property type="protein sequence ID" value="MDN4472493.1"/>
    <property type="molecule type" value="Genomic_DNA"/>
</dbReference>
<keyword evidence="3 5" id="KW-1133">Transmembrane helix</keyword>
<dbReference type="Pfam" id="PF09685">
    <property type="entry name" value="MamF_MmsF"/>
    <property type="match status" value="1"/>
</dbReference>
<reference evidence="6" key="1">
    <citation type="submission" date="2023-06" db="EMBL/GenBank/DDBJ databases">
        <title>SYSU T00b26.</title>
        <authorList>
            <person name="Gao L."/>
            <person name="Fang B.-Z."/>
            <person name="Li W.-J."/>
        </authorList>
    </citation>
    <scope>NUCLEOTIDE SEQUENCE</scope>
    <source>
        <strain evidence="6">SYSU T00b26</strain>
    </source>
</reference>
<accession>A0ABT8G034</accession>
<proteinExistence type="predicted"/>
<keyword evidence="7" id="KW-1185">Reference proteome</keyword>
<dbReference type="Proteomes" id="UP001172738">
    <property type="component" value="Unassembled WGS sequence"/>
</dbReference>
<evidence type="ECO:0000256" key="5">
    <source>
        <dbReference type="SAM" id="Phobius"/>
    </source>
</evidence>
<feature type="transmembrane region" description="Helical" evidence="5">
    <location>
        <begin position="51"/>
        <end position="84"/>
    </location>
</feature>
<comment type="subcellular location">
    <subcellularLocation>
        <location evidence="1">Membrane</location>
        <topology evidence="1">Multi-pass membrane protein</topology>
    </subcellularLocation>
</comment>
<evidence type="ECO:0000256" key="2">
    <source>
        <dbReference type="ARBA" id="ARBA00022692"/>
    </source>
</evidence>
<name>A0ABT8G034_9MICO</name>
<evidence type="ECO:0000313" key="6">
    <source>
        <dbReference type="EMBL" id="MDN4472493.1"/>
    </source>
</evidence>
<dbReference type="InterPro" id="IPR019109">
    <property type="entry name" value="MamF_MmsF"/>
</dbReference>
<dbReference type="RefSeq" id="WP_301127118.1">
    <property type="nucleotide sequence ID" value="NZ_JAUHPV010000003.1"/>
</dbReference>
<evidence type="ECO:0000256" key="1">
    <source>
        <dbReference type="ARBA" id="ARBA00004141"/>
    </source>
</evidence>
<evidence type="ECO:0000256" key="3">
    <source>
        <dbReference type="ARBA" id="ARBA00022989"/>
    </source>
</evidence>
<sequence length="107" mass="12029">MSQSDERLYATLAHAGIILFGFLPPLIIWLIGKDKSAYVDRQGKEALNFSILITIGYVVSSLLMVVLIGFVTWFAVLVISLVFCIQAAMAVNKGLDYQYPFNWRIIK</sequence>
<comment type="caution">
    <text evidence="6">The sequence shown here is derived from an EMBL/GenBank/DDBJ whole genome shotgun (WGS) entry which is preliminary data.</text>
</comment>
<keyword evidence="2 5" id="KW-0812">Transmembrane</keyword>
<protein>
    <submittedName>
        <fullName evidence="6">DUF4870 domain-containing protein</fullName>
    </submittedName>
</protein>
<organism evidence="6 7">
    <name type="scientific">Demequina zhanjiangensis</name>
    <dbReference type="NCBI Taxonomy" id="3051659"/>
    <lineage>
        <taxon>Bacteria</taxon>
        <taxon>Bacillati</taxon>
        <taxon>Actinomycetota</taxon>
        <taxon>Actinomycetes</taxon>
        <taxon>Micrococcales</taxon>
        <taxon>Demequinaceae</taxon>
        <taxon>Demequina</taxon>
    </lineage>
</organism>
<evidence type="ECO:0000313" key="7">
    <source>
        <dbReference type="Proteomes" id="UP001172738"/>
    </source>
</evidence>
<evidence type="ECO:0000256" key="4">
    <source>
        <dbReference type="ARBA" id="ARBA00023136"/>
    </source>
</evidence>
<gene>
    <name evidence="6" type="ORF">QQX04_05740</name>
</gene>
<keyword evidence="4 5" id="KW-0472">Membrane</keyword>